<accession>A0A7W1WPX4</accession>
<dbReference type="AlphaFoldDB" id="A0A7W1WPX4"/>
<dbReference type="Proteomes" id="UP000535491">
    <property type="component" value="Unassembled WGS sequence"/>
</dbReference>
<dbReference type="EMBL" id="JACEIQ010000003">
    <property type="protein sequence ID" value="MBA4493754.1"/>
    <property type="molecule type" value="Genomic_DNA"/>
</dbReference>
<sequence>MGFVSERYDREIEQKRRKVAEWDASDKTENKKSGIGCLCKANRNLAQGNSGTR</sequence>
<gene>
    <name evidence="1" type="ORF">H1191_05485</name>
</gene>
<keyword evidence="2" id="KW-1185">Reference proteome</keyword>
<evidence type="ECO:0000313" key="1">
    <source>
        <dbReference type="EMBL" id="MBA4493754.1"/>
    </source>
</evidence>
<proteinExistence type="predicted"/>
<reference evidence="1 2" key="1">
    <citation type="submission" date="2020-07" db="EMBL/GenBank/DDBJ databases">
        <authorList>
            <person name="Feng H."/>
        </authorList>
    </citation>
    <scope>NUCLEOTIDE SEQUENCE [LARGE SCALE GENOMIC DNA]</scope>
    <source>
        <strain evidence="2">s-10</strain>
    </source>
</reference>
<organism evidence="1 2">
    <name type="scientific">Paenactinomyces guangxiensis</name>
    <dbReference type="NCBI Taxonomy" id="1490290"/>
    <lineage>
        <taxon>Bacteria</taxon>
        <taxon>Bacillati</taxon>
        <taxon>Bacillota</taxon>
        <taxon>Bacilli</taxon>
        <taxon>Bacillales</taxon>
        <taxon>Thermoactinomycetaceae</taxon>
        <taxon>Paenactinomyces</taxon>
    </lineage>
</organism>
<dbReference type="RefSeq" id="WP_181750992.1">
    <property type="nucleotide sequence ID" value="NZ_JACEIQ010000003.1"/>
</dbReference>
<protein>
    <submittedName>
        <fullName evidence="1">Uncharacterized protein</fullName>
    </submittedName>
</protein>
<comment type="caution">
    <text evidence="1">The sequence shown here is derived from an EMBL/GenBank/DDBJ whole genome shotgun (WGS) entry which is preliminary data.</text>
</comment>
<evidence type="ECO:0000313" key="2">
    <source>
        <dbReference type="Proteomes" id="UP000535491"/>
    </source>
</evidence>
<name>A0A7W1WPX4_9BACL</name>